<evidence type="ECO:0000256" key="1">
    <source>
        <dbReference type="SAM" id="Coils"/>
    </source>
</evidence>
<accession>A0ABD3HTJ4</accession>
<dbReference type="AlphaFoldDB" id="A0ABD3HTJ4"/>
<organism evidence="2 3">
    <name type="scientific">Riccia sorocarpa</name>
    <dbReference type="NCBI Taxonomy" id="122646"/>
    <lineage>
        <taxon>Eukaryota</taxon>
        <taxon>Viridiplantae</taxon>
        <taxon>Streptophyta</taxon>
        <taxon>Embryophyta</taxon>
        <taxon>Marchantiophyta</taxon>
        <taxon>Marchantiopsida</taxon>
        <taxon>Marchantiidae</taxon>
        <taxon>Marchantiales</taxon>
        <taxon>Ricciaceae</taxon>
        <taxon>Riccia</taxon>
    </lineage>
</organism>
<proteinExistence type="predicted"/>
<gene>
    <name evidence="2" type="ORF">R1sor_007293</name>
</gene>
<name>A0ABD3HTJ4_9MARC</name>
<sequence>MCGHDTSVFGNHVCGIWLAGASETTFFFYFQRGKRRNSGWIAAGSVWDESKTKLQQELLSSGKHLVLYVDCSSWKIETVALEQALKKLEKKTLNIEEVVHDDNDQLKAFCKDNKLQTSGNKLQLVQRASVFLNLPEARASTELQRQRPFKYPELAQHDLAYKLKSWKANVFTCSKNVTARRDVTL</sequence>
<keyword evidence="3" id="KW-1185">Reference proteome</keyword>
<evidence type="ECO:0000313" key="2">
    <source>
        <dbReference type="EMBL" id="KAL3693642.1"/>
    </source>
</evidence>
<protein>
    <recommendedName>
        <fullName evidence="4">SAP domain-containing protein</fullName>
    </recommendedName>
</protein>
<feature type="coiled-coil region" evidence="1">
    <location>
        <begin position="71"/>
        <end position="101"/>
    </location>
</feature>
<reference evidence="2 3" key="1">
    <citation type="submission" date="2024-09" db="EMBL/GenBank/DDBJ databases">
        <title>Chromosome-scale assembly of Riccia sorocarpa.</title>
        <authorList>
            <person name="Paukszto L."/>
        </authorList>
    </citation>
    <scope>NUCLEOTIDE SEQUENCE [LARGE SCALE GENOMIC DNA]</scope>
    <source>
        <strain evidence="2">LP-2024</strain>
        <tissue evidence="2">Aerial parts of the thallus</tissue>
    </source>
</reference>
<dbReference type="EMBL" id="JBJQOH010000003">
    <property type="protein sequence ID" value="KAL3693642.1"/>
    <property type="molecule type" value="Genomic_DNA"/>
</dbReference>
<dbReference type="Proteomes" id="UP001633002">
    <property type="component" value="Unassembled WGS sequence"/>
</dbReference>
<keyword evidence="1" id="KW-0175">Coiled coil</keyword>
<evidence type="ECO:0000313" key="3">
    <source>
        <dbReference type="Proteomes" id="UP001633002"/>
    </source>
</evidence>
<comment type="caution">
    <text evidence="2">The sequence shown here is derived from an EMBL/GenBank/DDBJ whole genome shotgun (WGS) entry which is preliminary data.</text>
</comment>
<evidence type="ECO:0008006" key="4">
    <source>
        <dbReference type="Google" id="ProtNLM"/>
    </source>
</evidence>
<dbReference type="Pfam" id="PF18953">
    <property type="entry name" value="SAP_new25"/>
    <property type="match status" value="1"/>
</dbReference>